<dbReference type="InterPro" id="IPR000836">
    <property type="entry name" value="PRTase_dom"/>
</dbReference>
<dbReference type="AlphaFoldDB" id="A0A0F0L1U5"/>
<dbReference type="RefSeq" id="WP_045249442.1">
    <property type="nucleotide sequence ID" value="NZ_JYIT01000058.1"/>
</dbReference>
<feature type="domain" description="Phosphoribosyltransferase" evidence="1">
    <location>
        <begin position="11"/>
        <end position="164"/>
    </location>
</feature>
<sequence>MHGFADRADAGRRLGARLAEDPPPDPVVLGLPRGGVPVAAEVAGVLGAPLDVLVVRKVGVPWQPELAMGAVGEEGAAVRNADVIRAAAVDEETVRAGERRERAEVERRARLFRGGRAPVPLAGRTALLVDDGIATGATVRAACAIARARGAARVVVAVPVAAPDALAGLRSGASPVADAVVCLDAPEGFMAVGMHYVDFRQTADEEVIGILDAARSATEDGREERGPDGSW</sequence>
<dbReference type="Proteomes" id="UP000033448">
    <property type="component" value="Unassembled WGS sequence"/>
</dbReference>
<keyword evidence="2" id="KW-0808">Transferase</keyword>
<dbReference type="Gene3D" id="3.40.50.2020">
    <property type="match status" value="1"/>
</dbReference>
<dbReference type="PATRIC" id="fig|582680.7.peg.733"/>
<dbReference type="EMBL" id="JYIT01000058">
    <property type="protein sequence ID" value="KJL27103.1"/>
    <property type="molecule type" value="Genomic_DNA"/>
</dbReference>
<name>A0A0F0L1U5_9MICO</name>
<dbReference type="Pfam" id="PF00156">
    <property type="entry name" value="Pribosyltran"/>
    <property type="match status" value="1"/>
</dbReference>
<dbReference type="CDD" id="cd06223">
    <property type="entry name" value="PRTases_typeI"/>
    <property type="match status" value="1"/>
</dbReference>
<gene>
    <name evidence="2" type="ORF">RL72_00707</name>
</gene>
<evidence type="ECO:0000313" key="3">
    <source>
        <dbReference type="Proteomes" id="UP000033448"/>
    </source>
</evidence>
<dbReference type="SUPFAM" id="SSF53271">
    <property type="entry name" value="PRTase-like"/>
    <property type="match status" value="1"/>
</dbReference>
<reference evidence="2 3" key="1">
    <citation type="submission" date="2015-02" db="EMBL/GenBank/DDBJ databases">
        <title>Draft genome sequences of ten Microbacterium spp. with emphasis on heavy metal contaminated environments.</title>
        <authorList>
            <person name="Corretto E."/>
        </authorList>
    </citation>
    <scope>NUCLEOTIDE SEQUENCE [LARGE SCALE GENOMIC DNA]</scope>
    <source>
        <strain evidence="2 3">DSM 23848</strain>
    </source>
</reference>
<proteinExistence type="predicted"/>
<dbReference type="OrthoDB" id="9810066at2"/>
<dbReference type="Gene3D" id="3.30.1310.20">
    <property type="entry name" value="PRTase-like"/>
    <property type="match status" value="1"/>
</dbReference>
<keyword evidence="3" id="KW-1185">Reference proteome</keyword>
<evidence type="ECO:0000259" key="1">
    <source>
        <dbReference type="Pfam" id="PF00156"/>
    </source>
</evidence>
<evidence type="ECO:0000313" key="2">
    <source>
        <dbReference type="EMBL" id="KJL27103.1"/>
    </source>
</evidence>
<dbReference type="GO" id="GO:0016740">
    <property type="term" value="F:transferase activity"/>
    <property type="evidence" value="ECO:0007669"/>
    <property type="project" value="UniProtKB-KW"/>
</dbReference>
<comment type="caution">
    <text evidence="2">The sequence shown here is derived from an EMBL/GenBank/DDBJ whole genome shotgun (WGS) entry which is preliminary data.</text>
</comment>
<accession>A0A0F0L1U5</accession>
<dbReference type="InterPro" id="IPR029057">
    <property type="entry name" value="PRTase-like"/>
</dbReference>
<protein>
    <submittedName>
        <fullName evidence="2">Putative phosphoribosyl transferase</fullName>
    </submittedName>
</protein>
<organism evidence="2 3">
    <name type="scientific">Microbacterium azadirachtae</name>
    <dbReference type="NCBI Taxonomy" id="582680"/>
    <lineage>
        <taxon>Bacteria</taxon>
        <taxon>Bacillati</taxon>
        <taxon>Actinomycetota</taxon>
        <taxon>Actinomycetes</taxon>
        <taxon>Micrococcales</taxon>
        <taxon>Microbacteriaceae</taxon>
        <taxon>Microbacterium</taxon>
    </lineage>
</organism>